<comment type="cofactor">
    <cofactor evidence="2">
        <name>Mg(2+)</name>
        <dbReference type="ChEBI" id="CHEBI:18420"/>
    </cofactor>
</comment>
<dbReference type="SFLD" id="SFLDS00005">
    <property type="entry name" value="Isoprenoid_Synthase_Type_I"/>
    <property type="match status" value="1"/>
</dbReference>
<name>A0A6G9XR51_NOCBR</name>
<organism evidence="3 4">
    <name type="scientific">Nocardia brasiliensis</name>
    <dbReference type="NCBI Taxonomy" id="37326"/>
    <lineage>
        <taxon>Bacteria</taxon>
        <taxon>Bacillati</taxon>
        <taxon>Actinomycetota</taxon>
        <taxon>Actinomycetes</taxon>
        <taxon>Mycobacteriales</taxon>
        <taxon>Nocardiaceae</taxon>
        <taxon>Nocardia</taxon>
    </lineage>
</organism>
<reference evidence="3 4" key="1">
    <citation type="journal article" date="2019" name="ACS Chem. Biol.">
        <title>Identification and Mobilization of a Cryptic Antibiotic Biosynthesis Gene Locus from a Human-Pathogenic Nocardia Isolate.</title>
        <authorList>
            <person name="Herisse M."/>
            <person name="Ishida K."/>
            <person name="Porter J.L."/>
            <person name="Howden B."/>
            <person name="Hertweck C."/>
            <person name="Stinear T.P."/>
            <person name="Pidot S.J."/>
        </authorList>
    </citation>
    <scope>NUCLEOTIDE SEQUENCE [LARGE SCALE GENOMIC DNA]</scope>
    <source>
        <strain evidence="3 4">AUSMDU00024985</strain>
    </source>
</reference>
<evidence type="ECO:0000313" key="4">
    <source>
        <dbReference type="Proteomes" id="UP000501705"/>
    </source>
</evidence>
<proteinExistence type="inferred from homology"/>
<accession>A0A6G9XR51</accession>
<keyword evidence="2" id="KW-0460">Magnesium</keyword>
<dbReference type="AlphaFoldDB" id="A0A6G9XR51"/>
<sequence>MTTPLAPPRLSGTLHIPEPVCHTRARINSAYPTIYEDHAAWVRRFLPFPDSAAMSRFFEHRYASFDALIYPNGMPERVLHSACLNSLMFEVDDMALLRDATFDEIAVDWTADHPYAPAFSDIWKTMRDNMSERIFQRYQQGWRDCLRGIALERDYIDRAVLPDFDAYLDIRQLSFGPQPLLIGGEYVHGIDLSALVDADPDLRRAQRATTMHTLLVNDLLSFRKEYTRGDLFNVVAVLIHNHRQQPQQALDLTGELIRIADAELADACAVLRHRYLMRPEVAIYLNTLNSLCAGNLRWSLETTRYHGSAYGWNGRRDGIVTLDPGRDTSAFETMRAS</sequence>
<dbReference type="InterPro" id="IPR008949">
    <property type="entry name" value="Isoprenoid_synthase_dom_sf"/>
</dbReference>
<keyword evidence="1 2" id="KW-0456">Lyase</keyword>
<evidence type="ECO:0000313" key="3">
    <source>
        <dbReference type="EMBL" id="QIS03389.1"/>
    </source>
</evidence>
<keyword evidence="2" id="KW-0479">Metal-binding</keyword>
<dbReference type="PANTHER" id="PTHR35201">
    <property type="entry name" value="TERPENE SYNTHASE"/>
    <property type="match status" value="1"/>
</dbReference>
<dbReference type="EC" id="4.2.3.-" evidence="2"/>
<dbReference type="Pfam" id="PF19086">
    <property type="entry name" value="Terpene_syn_C_2"/>
    <property type="match status" value="1"/>
</dbReference>
<gene>
    <name evidence="3" type="ORF">F5X71_14615</name>
</gene>
<dbReference type="PANTHER" id="PTHR35201:SF4">
    <property type="entry name" value="BETA-PINACENE SYNTHASE-RELATED"/>
    <property type="match status" value="1"/>
</dbReference>
<dbReference type="SUPFAM" id="SSF48576">
    <property type="entry name" value="Terpenoid synthases"/>
    <property type="match status" value="1"/>
</dbReference>
<dbReference type="GO" id="GO:0046872">
    <property type="term" value="F:metal ion binding"/>
    <property type="evidence" value="ECO:0007669"/>
    <property type="project" value="UniProtKB-KW"/>
</dbReference>
<comment type="similarity">
    <text evidence="2">Belongs to the terpene synthase family.</text>
</comment>
<protein>
    <recommendedName>
        <fullName evidence="2">Terpene synthase</fullName>
        <ecNumber evidence="2">4.2.3.-</ecNumber>
    </recommendedName>
</protein>
<dbReference type="Gene3D" id="1.10.600.10">
    <property type="entry name" value="Farnesyl Diphosphate Synthase"/>
    <property type="match status" value="1"/>
</dbReference>
<dbReference type="GO" id="GO:0010333">
    <property type="term" value="F:terpene synthase activity"/>
    <property type="evidence" value="ECO:0007669"/>
    <property type="project" value="InterPro"/>
</dbReference>
<dbReference type="InterPro" id="IPR034686">
    <property type="entry name" value="Terpene_cyclase-like_2"/>
</dbReference>
<dbReference type="SFLD" id="SFLDG01020">
    <property type="entry name" value="Terpene_Cyclase_Like_2"/>
    <property type="match status" value="1"/>
</dbReference>
<evidence type="ECO:0000256" key="2">
    <source>
        <dbReference type="RuleBase" id="RU366034"/>
    </source>
</evidence>
<evidence type="ECO:0000256" key="1">
    <source>
        <dbReference type="ARBA" id="ARBA00023239"/>
    </source>
</evidence>
<dbReference type="Proteomes" id="UP000501705">
    <property type="component" value="Chromosome"/>
</dbReference>
<dbReference type="RefSeq" id="WP_167462457.1">
    <property type="nucleotide sequence ID" value="NZ_CP046171.1"/>
</dbReference>
<dbReference type="EMBL" id="CP046171">
    <property type="protein sequence ID" value="QIS03389.1"/>
    <property type="molecule type" value="Genomic_DNA"/>
</dbReference>